<dbReference type="Proteomes" id="UP001519332">
    <property type="component" value="Unassembled WGS sequence"/>
</dbReference>
<evidence type="ECO:0000313" key="2">
    <source>
        <dbReference type="Proteomes" id="UP001519332"/>
    </source>
</evidence>
<keyword evidence="2" id="KW-1185">Reference proteome</keyword>
<gene>
    <name evidence="1" type="ORF">JOF56_001781</name>
</gene>
<organism evidence="1 2">
    <name type="scientific">Kibdelosporangium banguiense</name>
    <dbReference type="NCBI Taxonomy" id="1365924"/>
    <lineage>
        <taxon>Bacteria</taxon>
        <taxon>Bacillati</taxon>
        <taxon>Actinomycetota</taxon>
        <taxon>Actinomycetes</taxon>
        <taxon>Pseudonocardiales</taxon>
        <taxon>Pseudonocardiaceae</taxon>
        <taxon>Kibdelosporangium</taxon>
    </lineage>
</organism>
<proteinExistence type="predicted"/>
<name>A0ABS4TAN2_9PSEU</name>
<comment type="caution">
    <text evidence="1">The sequence shown here is derived from an EMBL/GenBank/DDBJ whole genome shotgun (WGS) entry which is preliminary data.</text>
</comment>
<protein>
    <submittedName>
        <fullName evidence="1">Uncharacterized protein</fullName>
    </submittedName>
</protein>
<evidence type="ECO:0000313" key="1">
    <source>
        <dbReference type="EMBL" id="MBP2321396.1"/>
    </source>
</evidence>
<accession>A0ABS4TAN2</accession>
<dbReference type="EMBL" id="JAGINW010000001">
    <property type="protein sequence ID" value="MBP2321396.1"/>
    <property type="molecule type" value="Genomic_DNA"/>
</dbReference>
<dbReference type="RefSeq" id="WP_209636247.1">
    <property type="nucleotide sequence ID" value="NZ_JAGINW010000001.1"/>
</dbReference>
<sequence length="85" mass="9856">MSARARHARRLSSILCRESGVFVRVQYFQQVRRYGVHWTGGPHATEMYAWAIQHADEIHALDVHSLDWLRTEPAQRTVTGEVEEP</sequence>
<reference evidence="1 2" key="1">
    <citation type="submission" date="2021-03" db="EMBL/GenBank/DDBJ databases">
        <title>Sequencing the genomes of 1000 actinobacteria strains.</title>
        <authorList>
            <person name="Klenk H.-P."/>
        </authorList>
    </citation>
    <scope>NUCLEOTIDE SEQUENCE [LARGE SCALE GENOMIC DNA]</scope>
    <source>
        <strain evidence="1 2">DSM 46670</strain>
    </source>
</reference>